<keyword evidence="2" id="KW-0812">Transmembrane</keyword>
<dbReference type="InterPro" id="IPR004860">
    <property type="entry name" value="LAGLIDADG_dom"/>
</dbReference>
<organism evidence="4">
    <name type="scientific">Armillaria solidipes</name>
    <dbReference type="NCBI Taxonomy" id="1076256"/>
    <lineage>
        <taxon>Eukaryota</taxon>
        <taxon>Fungi</taxon>
        <taxon>Dikarya</taxon>
        <taxon>Basidiomycota</taxon>
        <taxon>Agaricomycotina</taxon>
        <taxon>Agaricomycetes</taxon>
        <taxon>Agaricomycetidae</taxon>
        <taxon>Agaricales</taxon>
        <taxon>Marasmiineae</taxon>
        <taxon>Physalacriaceae</taxon>
        <taxon>Armillaria</taxon>
    </lineage>
</organism>
<dbReference type="RefSeq" id="YP_009631662.1">
    <property type="nucleotide sequence ID" value="NC_042231.1"/>
</dbReference>
<dbReference type="SUPFAM" id="SSF55608">
    <property type="entry name" value="Homing endonucleases"/>
    <property type="match status" value="2"/>
</dbReference>
<dbReference type="GO" id="GO:0005739">
    <property type="term" value="C:mitochondrion"/>
    <property type="evidence" value="ECO:0007669"/>
    <property type="project" value="UniProtKB-ARBA"/>
</dbReference>
<evidence type="ECO:0000256" key="1">
    <source>
        <dbReference type="ARBA" id="ARBA00002670"/>
    </source>
</evidence>
<accession>A0A4D6FHD9</accession>
<evidence type="ECO:0000256" key="2">
    <source>
        <dbReference type="SAM" id="Phobius"/>
    </source>
</evidence>
<dbReference type="GO" id="GO:0004519">
    <property type="term" value="F:endonuclease activity"/>
    <property type="evidence" value="ECO:0007669"/>
    <property type="project" value="InterPro"/>
</dbReference>
<evidence type="ECO:0000259" key="3">
    <source>
        <dbReference type="Pfam" id="PF00961"/>
    </source>
</evidence>
<sequence length="505" mass="58375">MNNSIYLKHFTNLFFSICNLFFNLLQILILSLVDLDIDGFGAASPNNIVLLSLICHMPYPSWLRYAMLRRAGGRAIIINRYPAIRRYFEDSKLINEMSDKEFYEWFVGFCDAESNFGITITKDSEKVNSISRIRFNFRIELHCLDIEVLQIIRNKLGFGEVHPSKTRNLARFGVSDMQVMIDKLIPIFDQYNLNSTKFLDYLVFKEVLFLYKNKNKTLNKDETDHIFKLCSNLNDKRKDFNMPNNHKIKITPSWLVGFIEGEGTFTIRSPRNNTVSAEFSLELTESQKPLLDAIKVFIDSLSFNPANPDLYLSRCSICYKKARNNAKPTFVLIISDLYFLYMFFVPMLNSQVFLAKKKLDFRDWKLGIEIMVKGYHRLSPGREFLAELAGCMNNGRLKKSIANNMKLYEEIPSHDHILNMPPLYKKGVDGELIVISTNKPVTQATFYKVTLDSNTNVNSVYIKGKSELCKFFGISDDSPIYKAINSNKTLMSKVDGLNYFIKKVF</sequence>
<protein>
    <recommendedName>
        <fullName evidence="3">Homing endonuclease LAGLIDADG domain-containing protein</fullName>
    </recommendedName>
</protein>
<feature type="transmembrane region" description="Helical" evidence="2">
    <location>
        <begin position="39"/>
        <end position="59"/>
    </location>
</feature>
<reference evidence="4" key="1">
    <citation type="journal article" date="2019" name="BMC Genomics">
        <title>Mobile genetic elements explain size variation in the mitochondrial genomes of four closely-related Armillaria species.</title>
        <authorList>
            <person name="Kolesnikova A.I."/>
            <person name="Putintseva Y.A."/>
            <person name="Simonov E.P."/>
            <person name="Biriukov V.V."/>
            <person name="Oreshkova N.V."/>
            <person name="Pavlov I.N."/>
            <person name="Sharov V.V."/>
            <person name="Kuzmin D.A."/>
            <person name="Anderson J.B."/>
            <person name="Krutovsky K.V."/>
        </authorList>
    </citation>
    <scope>NUCLEOTIDE SEQUENCE</scope>
</reference>
<evidence type="ECO:0000313" key="4">
    <source>
        <dbReference type="EMBL" id="QCB16442.1"/>
    </source>
</evidence>
<feature type="transmembrane region" description="Helical" evidence="2">
    <location>
        <begin position="12"/>
        <end position="33"/>
    </location>
</feature>
<dbReference type="AlphaFoldDB" id="A0A4D6FHD9"/>
<gene>
    <name evidence="4" type="primary">oi5cob</name>
</gene>
<name>A0A4D6FHD9_9AGAR</name>
<dbReference type="PANTHER" id="PTHR36181">
    <property type="entry name" value="INTRON-ENCODED ENDONUCLEASE AI3-RELATED"/>
    <property type="match status" value="1"/>
</dbReference>
<keyword evidence="2" id="KW-1133">Transmembrane helix</keyword>
<comment type="function">
    <text evidence="1">Mitochondrial DNA endonuclease involved in intron homing.</text>
</comment>
<dbReference type="Pfam" id="PF00961">
    <property type="entry name" value="LAGLIDADG_1"/>
    <property type="match status" value="2"/>
</dbReference>
<dbReference type="GeneID" id="40143488"/>
<keyword evidence="2" id="KW-0472">Membrane</keyword>
<dbReference type="Gene3D" id="3.10.28.10">
    <property type="entry name" value="Homing endonucleases"/>
    <property type="match status" value="2"/>
</dbReference>
<dbReference type="InterPro" id="IPR027434">
    <property type="entry name" value="Homing_endonucl"/>
</dbReference>
<keyword evidence="4" id="KW-0496">Mitochondrion</keyword>
<feature type="transmembrane region" description="Helical" evidence="2">
    <location>
        <begin position="329"/>
        <end position="348"/>
    </location>
</feature>
<proteinExistence type="predicted"/>
<dbReference type="InterPro" id="IPR051289">
    <property type="entry name" value="LAGLIDADG_Endonuclease"/>
</dbReference>
<feature type="domain" description="Homing endonuclease LAGLIDADG" evidence="3">
    <location>
        <begin position="255"/>
        <end position="365"/>
    </location>
</feature>
<dbReference type="EMBL" id="MH660713">
    <property type="protein sequence ID" value="QCB16442.1"/>
    <property type="molecule type" value="Genomic_DNA"/>
</dbReference>
<feature type="domain" description="Homing endonuclease LAGLIDADG" evidence="3">
    <location>
        <begin position="107"/>
        <end position="207"/>
    </location>
</feature>
<geneLocation type="mitochondrion" evidence="4"/>
<dbReference type="PANTHER" id="PTHR36181:SF2">
    <property type="entry name" value="INTRON-ENCODED ENDONUCLEASE AI3-RELATED"/>
    <property type="match status" value="1"/>
</dbReference>